<feature type="compositionally biased region" description="Low complexity" evidence="1">
    <location>
        <begin position="202"/>
        <end position="211"/>
    </location>
</feature>
<gene>
    <name evidence="2" type="ORF">PV05_09479</name>
</gene>
<dbReference type="OrthoDB" id="265717at2759"/>
<dbReference type="Gene3D" id="3.30.70.100">
    <property type="match status" value="1"/>
</dbReference>
<feature type="region of interest" description="Disordered" evidence="1">
    <location>
        <begin position="190"/>
        <end position="214"/>
    </location>
</feature>
<sequence>MPLATIHLLSLTTSTSIPSFLDALSSSGLQPLVVSKVIRWVITPTKIDVDPLLHPQKPWDLLIIAPGNTDALPQPLAHKVECHWSTVAGIPSRLTHTFSSTNAQILHPDPSSVPSLTGALDNPRLGASSQTLELSSDLSTWIKAFSQTPTGKTPLSMLNLLAFKPGLKESYLEYGKAFAESIGSRRGGNAKLVGNIVPQPQPQSRSGSSQGSKKERDWDEFALASYPSILHFADMLASEDYQAVNLKYRVPALEDTLILCTSEIEIEEIMKGKGKRAAGSSKL</sequence>
<proteinExistence type="predicted"/>
<name>A0A0D2BEP6_9EURO</name>
<reference evidence="2 3" key="1">
    <citation type="submission" date="2015-01" db="EMBL/GenBank/DDBJ databases">
        <title>The Genome Sequence of Exophiala xenobiotica CBS118157.</title>
        <authorList>
            <consortium name="The Broad Institute Genomics Platform"/>
            <person name="Cuomo C."/>
            <person name="de Hoog S."/>
            <person name="Gorbushina A."/>
            <person name="Stielow B."/>
            <person name="Teixiera M."/>
            <person name="Abouelleil A."/>
            <person name="Chapman S.B."/>
            <person name="Priest M."/>
            <person name="Young S.K."/>
            <person name="Wortman J."/>
            <person name="Nusbaum C."/>
            <person name="Birren B."/>
        </authorList>
    </citation>
    <scope>NUCLEOTIDE SEQUENCE [LARGE SCALE GENOMIC DNA]</scope>
    <source>
        <strain evidence="2 3">CBS 118157</strain>
    </source>
</reference>
<dbReference type="HOGENOM" id="CLU_085773_0_0_1"/>
<organism evidence="2 3">
    <name type="scientific">Exophiala xenobiotica</name>
    <dbReference type="NCBI Taxonomy" id="348802"/>
    <lineage>
        <taxon>Eukaryota</taxon>
        <taxon>Fungi</taxon>
        <taxon>Dikarya</taxon>
        <taxon>Ascomycota</taxon>
        <taxon>Pezizomycotina</taxon>
        <taxon>Eurotiomycetes</taxon>
        <taxon>Chaetothyriomycetidae</taxon>
        <taxon>Chaetothyriales</taxon>
        <taxon>Herpotrichiellaceae</taxon>
        <taxon>Exophiala</taxon>
    </lineage>
</organism>
<dbReference type="PANTHER" id="PTHR40257:SF1">
    <property type="entry name" value="DUF1330 DOMAIN-CONTAINING PROTEIN"/>
    <property type="match status" value="1"/>
</dbReference>
<accession>A0A0D2BEP6</accession>
<evidence type="ECO:0000256" key="1">
    <source>
        <dbReference type="SAM" id="MobiDB-lite"/>
    </source>
</evidence>
<dbReference type="RefSeq" id="XP_013311275.1">
    <property type="nucleotide sequence ID" value="XM_013455821.1"/>
</dbReference>
<dbReference type="Proteomes" id="UP000054342">
    <property type="component" value="Unassembled WGS sequence"/>
</dbReference>
<evidence type="ECO:0000313" key="3">
    <source>
        <dbReference type="Proteomes" id="UP000054342"/>
    </source>
</evidence>
<dbReference type="EMBL" id="KN847322">
    <property type="protein sequence ID" value="KIW50691.1"/>
    <property type="molecule type" value="Genomic_DNA"/>
</dbReference>
<dbReference type="AlphaFoldDB" id="A0A0D2BEP6"/>
<evidence type="ECO:0000313" key="2">
    <source>
        <dbReference type="EMBL" id="KIW50691.1"/>
    </source>
</evidence>
<keyword evidence="3" id="KW-1185">Reference proteome</keyword>
<protein>
    <submittedName>
        <fullName evidence="2">Uncharacterized protein</fullName>
    </submittedName>
</protein>
<dbReference type="PANTHER" id="PTHR40257">
    <property type="match status" value="1"/>
</dbReference>
<dbReference type="GeneID" id="25331387"/>